<dbReference type="Gene3D" id="3.30.40.10">
    <property type="entry name" value="Zinc/RING finger domain, C3HC4 (zinc finger)"/>
    <property type="match status" value="3"/>
</dbReference>
<dbReference type="EMBL" id="OU896713">
    <property type="protein sequence ID" value="CAH1176948.1"/>
    <property type="molecule type" value="Genomic_DNA"/>
</dbReference>
<dbReference type="SUPFAM" id="SSF49599">
    <property type="entry name" value="TRAF domain-like"/>
    <property type="match status" value="1"/>
</dbReference>
<dbReference type="PROSITE" id="PS50089">
    <property type="entry name" value="ZF_RING_2"/>
    <property type="match status" value="1"/>
</dbReference>
<sequence>MAESMEFQDVLKSMKCCLCQNVLSVPPIIAISEDGKHLKCGRCKNVKKPFNARNFAFENIVKFFSFPCIYEDCNEMIPWKDVERHEDICEKKTISCPIYYECGDIVQVQNLEEHMKQNHRKNMNFGYLTSKLKQHWGEVHFVKSNNQQFLVMIKNYDTPEVYVASLNGINECFTYNLKLSSISKDKYSVSIENEPINKYDDRDHCFSCIDETCDLKHHPHSSVNGNIPVTVNCKKIDLTHIKPLFGDISKIKYTIKIHPKKDFEANNKKMVNENLTVKSQTNNSTVVDLLKKQLQCPICMEYMIGYIYNCEKGHVVCNVCKIQLTECPYCRTKIGESRNFPLENLAEIVPFACRFSEDGCEFTGEYKLLCEHEKSCEYDTFTGLKDLF</sequence>
<dbReference type="InterPro" id="IPR001841">
    <property type="entry name" value="Znf_RING"/>
</dbReference>
<dbReference type="PANTHER" id="PTHR45877:SF2">
    <property type="entry name" value="E3 UBIQUITIN-PROTEIN LIGASE SINA-RELATED"/>
    <property type="match status" value="1"/>
</dbReference>
<dbReference type="Proteomes" id="UP001153737">
    <property type="component" value="Chromosome 7"/>
</dbReference>
<evidence type="ECO:0000256" key="3">
    <source>
        <dbReference type="ARBA" id="ARBA00022833"/>
    </source>
</evidence>
<evidence type="ECO:0000256" key="1">
    <source>
        <dbReference type="ARBA" id="ARBA00022723"/>
    </source>
</evidence>
<dbReference type="Pfam" id="PF21361">
    <property type="entry name" value="Sina_ZnF"/>
    <property type="match status" value="1"/>
</dbReference>
<keyword evidence="1" id="KW-0479">Metal-binding</keyword>
<dbReference type="GO" id="GO:0061630">
    <property type="term" value="F:ubiquitin protein ligase activity"/>
    <property type="evidence" value="ECO:0007669"/>
    <property type="project" value="TreeGrafter"/>
</dbReference>
<dbReference type="PANTHER" id="PTHR45877">
    <property type="entry name" value="E3 UBIQUITIN-PROTEIN LIGASE SIAH2"/>
    <property type="match status" value="1"/>
</dbReference>
<proteinExistence type="predicted"/>
<evidence type="ECO:0000259" key="5">
    <source>
        <dbReference type="PROSITE" id="PS50089"/>
    </source>
</evidence>
<accession>A0A9P0DWY0</accession>
<dbReference type="GO" id="GO:0008270">
    <property type="term" value="F:zinc ion binding"/>
    <property type="evidence" value="ECO:0007669"/>
    <property type="project" value="UniProtKB-KW"/>
</dbReference>
<dbReference type="AlphaFoldDB" id="A0A9P0DWY0"/>
<dbReference type="InterPro" id="IPR049548">
    <property type="entry name" value="Sina-like_RING"/>
</dbReference>
<keyword evidence="2 4" id="KW-0863">Zinc-finger</keyword>
<evidence type="ECO:0000256" key="4">
    <source>
        <dbReference type="PROSITE-ProRule" id="PRU00175"/>
    </source>
</evidence>
<protein>
    <recommendedName>
        <fullName evidence="5">RING-type domain-containing protein</fullName>
    </recommendedName>
</protein>
<name>A0A9P0DWY0_PHACE</name>
<dbReference type="Pfam" id="PF21362">
    <property type="entry name" value="Sina_RING"/>
    <property type="match status" value="1"/>
</dbReference>
<dbReference type="OrthoDB" id="18798at2759"/>
<gene>
    <name evidence="6" type="ORF">PHAECO_LOCUS10811</name>
</gene>
<reference evidence="6" key="1">
    <citation type="submission" date="2022-01" db="EMBL/GenBank/DDBJ databases">
        <authorList>
            <person name="King R."/>
        </authorList>
    </citation>
    <scope>NUCLEOTIDE SEQUENCE</scope>
</reference>
<dbReference type="GO" id="GO:0031624">
    <property type="term" value="F:ubiquitin conjugating enzyme binding"/>
    <property type="evidence" value="ECO:0007669"/>
    <property type="project" value="TreeGrafter"/>
</dbReference>
<dbReference type="GO" id="GO:0005737">
    <property type="term" value="C:cytoplasm"/>
    <property type="evidence" value="ECO:0007669"/>
    <property type="project" value="TreeGrafter"/>
</dbReference>
<reference evidence="6" key="2">
    <citation type="submission" date="2022-10" db="EMBL/GenBank/DDBJ databases">
        <authorList>
            <consortium name="ENA_rothamsted_submissions"/>
            <consortium name="culmorum"/>
            <person name="King R."/>
        </authorList>
    </citation>
    <scope>NUCLEOTIDE SEQUENCE</scope>
</reference>
<dbReference type="InterPro" id="IPR004162">
    <property type="entry name" value="SINA-like_animal"/>
</dbReference>
<dbReference type="SUPFAM" id="SSF57850">
    <property type="entry name" value="RING/U-box"/>
    <property type="match status" value="1"/>
</dbReference>
<dbReference type="GO" id="GO:0043161">
    <property type="term" value="P:proteasome-mediated ubiquitin-dependent protein catabolic process"/>
    <property type="evidence" value="ECO:0007669"/>
    <property type="project" value="TreeGrafter"/>
</dbReference>
<dbReference type="InterPro" id="IPR013083">
    <property type="entry name" value="Znf_RING/FYVE/PHD"/>
</dbReference>
<organism evidence="6 7">
    <name type="scientific">Phaedon cochleariae</name>
    <name type="common">Mustard beetle</name>
    <dbReference type="NCBI Taxonomy" id="80249"/>
    <lineage>
        <taxon>Eukaryota</taxon>
        <taxon>Metazoa</taxon>
        <taxon>Ecdysozoa</taxon>
        <taxon>Arthropoda</taxon>
        <taxon>Hexapoda</taxon>
        <taxon>Insecta</taxon>
        <taxon>Pterygota</taxon>
        <taxon>Neoptera</taxon>
        <taxon>Endopterygota</taxon>
        <taxon>Coleoptera</taxon>
        <taxon>Polyphaga</taxon>
        <taxon>Cucujiformia</taxon>
        <taxon>Chrysomeloidea</taxon>
        <taxon>Chrysomelidae</taxon>
        <taxon>Chrysomelinae</taxon>
        <taxon>Chrysomelini</taxon>
        <taxon>Phaedon</taxon>
    </lineage>
</organism>
<feature type="domain" description="RING-type" evidence="5">
    <location>
        <begin position="296"/>
        <end position="331"/>
    </location>
</feature>
<keyword evidence="7" id="KW-1185">Reference proteome</keyword>
<keyword evidence="3" id="KW-0862">Zinc</keyword>
<evidence type="ECO:0000313" key="7">
    <source>
        <dbReference type="Proteomes" id="UP001153737"/>
    </source>
</evidence>
<evidence type="ECO:0000256" key="2">
    <source>
        <dbReference type="ARBA" id="ARBA00022771"/>
    </source>
</evidence>
<evidence type="ECO:0000313" key="6">
    <source>
        <dbReference type="EMBL" id="CAH1176948.1"/>
    </source>
</evidence>